<keyword evidence="5" id="KW-0169">Cobalamin biosynthesis</keyword>
<proteinExistence type="inferred from homology"/>
<dbReference type="Pfam" id="PF03186">
    <property type="entry name" value="CobD_Cbib"/>
    <property type="match status" value="1"/>
</dbReference>
<comment type="subcellular location">
    <subcellularLocation>
        <location evidence="1">Cell membrane</location>
        <topology evidence="1">Multi-pass membrane protein</topology>
    </subcellularLocation>
</comment>
<dbReference type="InterPro" id="IPR004485">
    <property type="entry name" value="Cobalamin_biosynth_CobD/CbiB"/>
</dbReference>
<evidence type="ECO:0000256" key="9">
    <source>
        <dbReference type="SAM" id="Phobius"/>
    </source>
</evidence>
<comment type="caution">
    <text evidence="10">The sequence shown here is derived from an EMBL/GenBank/DDBJ whole genome shotgun (WGS) entry which is preliminary data.</text>
</comment>
<comment type="similarity">
    <text evidence="3">Belongs to the CobD/CbiB family.</text>
</comment>
<reference evidence="10" key="1">
    <citation type="submission" date="2019-08" db="EMBL/GenBank/DDBJ databases">
        <authorList>
            <person name="Kucharzyk K."/>
            <person name="Murdoch R.W."/>
            <person name="Higgins S."/>
            <person name="Loffler F."/>
        </authorList>
    </citation>
    <scope>NUCLEOTIDE SEQUENCE</scope>
</reference>
<protein>
    <submittedName>
        <fullName evidence="10">Cobalamin biosynthesis protein CbiB</fullName>
    </submittedName>
</protein>
<evidence type="ECO:0000256" key="7">
    <source>
        <dbReference type="ARBA" id="ARBA00022989"/>
    </source>
</evidence>
<dbReference type="GO" id="GO:0009236">
    <property type="term" value="P:cobalamin biosynthetic process"/>
    <property type="evidence" value="ECO:0007669"/>
    <property type="project" value="UniProtKB-UniPathway"/>
</dbReference>
<organism evidence="10">
    <name type="scientific">bioreactor metagenome</name>
    <dbReference type="NCBI Taxonomy" id="1076179"/>
    <lineage>
        <taxon>unclassified sequences</taxon>
        <taxon>metagenomes</taxon>
        <taxon>ecological metagenomes</taxon>
    </lineage>
</organism>
<name>A0A645F6X6_9ZZZZ</name>
<evidence type="ECO:0000256" key="3">
    <source>
        <dbReference type="ARBA" id="ARBA00006263"/>
    </source>
</evidence>
<sequence length="132" mass="14770">MVGYKNDRYQYFGRASARLDDVFNFIPSRLAALLMIFTCGNPGRAWRTWRRDRLNHKSPNSAQTEAACAGALGVRLGGSSYYFGKLAEKPFIGDALRPITPDDIRYANRMMYAASFAALALLSVLKGLIIWL</sequence>
<dbReference type="PANTHER" id="PTHR34308">
    <property type="entry name" value="COBALAMIN BIOSYNTHESIS PROTEIN CBIB"/>
    <property type="match status" value="1"/>
</dbReference>
<gene>
    <name evidence="10" type="primary">cbiB_4</name>
    <name evidence="10" type="ORF">SDC9_156387</name>
</gene>
<dbReference type="GO" id="GO:0005886">
    <property type="term" value="C:plasma membrane"/>
    <property type="evidence" value="ECO:0007669"/>
    <property type="project" value="UniProtKB-SubCell"/>
</dbReference>
<evidence type="ECO:0000256" key="6">
    <source>
        <dbReference type="ARBA" id="ARBA00022692"/>
    </source>
</evidence>
<evidence type="ECO:0000256" key="5">
    <source>
        <dbReference type="ARBA" id="ARBA00022573"/>
    </source>
</evidence>
<dbReference type="AlphaFoldDB" id="A0A645F6X6"/>
<evidence type="ECO:0000256" key="8">
    <source>
        <dbReference type="ARBA" id="ARBA00023136"/>
    </source>
</evidence>
<evidence type="ECO:0000256" key="4">
    <source>
        <dbReference type="ARBA" id="ARBA00022475"/>
    </source>
</evidence>
<keyword evidence="4" id="KW-1003">Cell membrane</keyword>
<keyword evidence="8 9" id="KW-0472">Membrane</keyword>
<evidence type="ECO:0000256" key="2">
    <source>
        <dbReference type="ARBA" id="ARBA00004953"/>
    </source>
</evidence>
<evidence type="ECO:0000256" key="1">
    <source>
        <dbReference type="ARBA" id="ARBA00004651"/>
    </source>
</evidence>
<dbReference type="GO" id="GO:0048472">
    <property type="term" value="F:threonine-phosphate decarboxylase activity"/>
    <property type="evidence" value="ECO:0007669"/>
    <property type="project" value="InterPro"/>
</dbReference>
<dbReference type="UniPathway" id="UPA00148"/>
<feature type="transmembrane region" description="Helical" evidence="9">
    <location>
        <begin position="111"/>
        <end position="131"/>
    </location>
</feature>
<keyword evidence="6 9" id="KW-0812">Transmembrane</keyword>
<dbReference type="EMBL" id="VSSQ01055192">
    <property type="protein sequence ID" value="MPN09099.1"/>
    <property type="molecule type" value="Genomic_DNA"/>
</dbReference>
<dbReference type="PANTHER" id="PTHR34308:SF1">
    <property type="entry name" value="COBALAMIN BIOSYNTHESIS PROTEIN CBIB"/>
    <property type="match status" value="1"/>
</dbReference>
<accession>A0A645F6X6</accession>
<comment type="pathway">
    <text evidence="2">Cofactor biosynthesis; adenosylcobalamin biosynthesis.</text>
</comment>
<evidence type="ECO:0000313" key="10">
    <source>
        <dbReference type="EMBL" id="MPN09099.1"/>
    </source>
</evidence>
<keyword evidence="7 9" id="KW-1133">Transmembrane helix</keyword>